<evidence type="ECO:0000313" key="1">
    <source>
        <dbReference type="EMBL" id="KAG0413568.1"/>
    </source>
</evidence>
<organism evidence="1 2">
    <name type="scientific">Ixodes persulcatus</name>
    <name type="common">Taiga tick</name>
    <dbReference type="NCBI Taxonomy" id="34615"/>
    <lineage>
        <taxon>Eukaryota</taxon>
        <taxon>Metazoa</taxon>
        <taxon>Ecdysozoa</taxon>
        <taxon>Arthropoda</taxon>
        <taxon>Chelicerata</taxon>
        <taxon>Arachnida</taxon>
        <taxon>Acari</taxon>
        <taxon>Parasitiformes</taxon>
        <taxon>Ixodida</taxon>
        <taxon>Ixodoidea</taxon>
        <taxon>Ixodidae</taxon>
        <taxon>Ixodinae</taxon>
        <taxon>Ixodes</taxon>
    </lineage>
</organism>
<comment type="caution">
    <text evidence="1">The sequence shown here is derived from an EMBL/GenBank/DDBJ whole genome shotgun (WGS) entry which is preliminary data.</text>
</comment>
<dbReference type="EMBL" id="JABSTQ010011248">
    <property type="protein sequence ID" value="KAG0413568.1"/>
    <property type="molecule type" value="Genomic_DNA"/>
</dbReference>
<evidence type="ECO:0000313" key="2">
    <source>
        <dbReference type="Proteomes" id="UP000805193"/>
    </source>
</evidence>
<dbReference type="Proteomes" id="UP000805193">
    <property type="component" value="Unassembled WGS sequence"/>
</dbReference>
<proteinExistence type="predicted"/>
<sequence length="170" mass="18743">MAPGTRSFLEWSLDLSKNELVAGAILSANGIGLLVATIESFLQDSDLCPHVILATHFHLLHDILPSSPLLSHQTFASLHHQGEMVYLYQLIEGHARGSCAGLVALSANVARDVVQRQQQIVRSRSANSSIGVLRLERKQHDWTEHLQGPILRSPQDFRPHPHTPGCSTRP</sequence>
<protein>
    <submittedName>
        <fullName evidence="1">Uncharacterized protein</fullName>
    </submittedName>
</protein>
<gene>
    <name evidence="1" type="ORF">HPB47_009301</name>
</gene>
<name>A0AC60P2H9_IXOPE</name>
<reference evidence="1 2" key="1">
    <citation type="journal article" date="2020" name="Cell">
        <title>Large-Scale Comparative Analyses of Tick Genomes Elucidate Their Genetic Diversity and Vector Capacities.</title>
        <authorList>
            <consortium name="Tick Genome and Microbiome Consortium (TIGMIC)"/>
            <person name="Jia N."/>
            <person name="Wang J."/>
            <person name="Shi W."/>
            <person name="Du L."/>
            <person name="Sun Y."/>
            <person name="Zhan W."/>
            <person name="Jiang J.F."/>
            <person name="Wang Q."/>
            <person name="Zhang B."/>
            <person name="Ji P."/>
            <person name="Bell-Sakyi L."/>
            <person name="Cui X.M."/>
            <person name="Yuan T.T."/>
            <person name="Jiang B.G."/>
            <person name="Yang W.F."/>
            <person name="Lam T.T."/>
            <person name="Chang Q.C."/>
            <person name="Ding S.J."/>
            <person name="Wang X.J."/>
            <person name="Zhu J.G."/>
            <person name="Ruan X.D."/>
            <person name="Zhao L."/>
            <person name="Wei J.T."/>
            <person name="Ye R.Z."/>
            <person name="Que T.C."/>
            <person name="Du C.H."/>
            <person name="Zhou Y.H."/>
            <person name="Cheng J.X."/>
            <person name="Dai P.F."/>
            <person name="Guo W.B."/>
            <person name="Han X.H."/>
            <person name="Huang E.J."/>
            <person name="Li L.F."/>
            <person name="Wei W."/>
            <person name="Gao Y.C."/>
            <person name="Liu J.Z."/>
            <person name="Shao H.Z."/>
            <person name="Wang X."/>
            <person name="Wang C.C."/>
            <person name="Yang T.C."/>
            <person name="Huo Q.B."/>
            <person name="Li W."/>
            <person name="Chen H.Y."/>
            <person name="Chen S.E."/>
            <person name="Zhou L.G."/>
            <person name="Ni X.B."/>
            <person name="Tian J.H."/>
            <person name="Sheng Y."/>
            <person name="Liu T."/>
            <person name="Pan Y.S."/>
            <person name="Xia L.Y."/>
            <person name="Li J."/>
            <person name="Zhao F."/>
            <person name="Cao W.C."/>
        </authorList>
    </citation>
    <scope>NUCLEOTIDE SEQUENCE [LARGE SCALE GENOMIC DNA]</scope>
    <source>
        <strain evidence="1">Iper-2018</strain>
    </source>
</reference>
<accession>A0AC60P2H9</accession>
<keyword evidence="2" id="KW-1185">Reference proteome</keyword>